<dbReference type="InterPro" id="IPR000504">
    <property type="entry name" value="RRM_dom"/>
</dbReference>
<reference evidence="3" key="1">
    <citation type="submission" date="2021-02" db="EMBL/GenBank/DDBJ databases">
        <title>Fulvivirga sp. S481 isolated from sea water.</title>
        <authorList>
            <person name="Bae S.S."/>
            <person name="Baek K."/>
        </authorList>
    </citation>
    <scope>NUCLEOTIDE SEQUENCE</scope>
    <source>
        <strain evidence="3">S481</strain>
    </source>
</reference>
<gene>
    <name evidence="3" type="ORF">JR347_08585</name>
</gene>
<proteinExistence type="predicted"/>
<dbReference type="InterPro" id="IPR048289">
    <property type="entry name" value="RRM2_NsCP33-like"/>
</dbReference>
<evidence type="ECO:0000313" key="4">
    <source>
        <dbReference type="Proteomes" id="UP000662783"/>
    </source>
</evidence>
<dbReference type="PANTHER" id="PTHR48027">
    <property type="entry name" value="HETEROGENEOUS NUCLEAR RIBONUCLEOPROTEIN 87F-RELATED"/>
    <property type="match status" value="1"/>
</dbReference>
<keyword evidence="1" id="KW-0694">RNA-binding</keyword>
<dbReference type="EMBL" id="CP070608">
    <property type="protein sequence ID" value="QSE99129.1"/>
    <property type="molecule type" value="Genomic_DNA"/>
</dbReference>
<evidence type="ECO:0000313" key="3">
    <source>
        <dbReference type="EMBL" id="QSE99129.1"/>
    </source>
</evidence>
<accession>A0A975A256</accession>
<dbReference type="KEGG" id="fuv:JR347_08585"/>
<dbReference type="Pfam" id="PF00076">
    <property type="entry name" value="RRM_1"/>
    <property type="match status" value="1"/>
</dbReference>
<dbReference type="CDD" id="cd21608">
    <property type="entry name" value="RRM2_NsCP33_like"/>
    <property type="match status" value="1"/>
</dbReference>
<dbReference type="Proteomes" id="UP000662783">
    <property type="component" value="Chromosome"/>
</dbReference>
<dbReference type="GO" id="GO:0003723">
    <property type="term" value="F:RNA binding"/>
    <property type="evidence" value="ECO:0007669"/>
    <property type="project" value="UniProtKB-KW"/>
</dbReference>
<evidence type="ECO:0000256" key="1">
    <source>
        <dbReference type="ARBA" id="ARBA00022884"/>
    </source>
</evidence>
<name>A0A975A256_9BACT</name>
<dbReference type="InterPro" id="IPR035979">
    <property type="entry name" value="RBD_domain_sf"/>
</dbReference>
<evidence type="ECO:0000259" key="2">
    <source>
        <dbReference type="PROSITE" id="PS50102"/>
    </source>
</evidence>
<dbReference type="SMART" id="SM00360">
    <property type="entry name" value="RRM"/>
    <property type="match status" value="1"/>
</dbReference>
<organism evidence="3 4">
    <name type="scientific">Fulvivirga lutea</name>
    <dbReference type="NCBI Taxonomy" id="2810512"/>
    <lineage>
        <taxon>Bacteria</taxon>
        <taxon>Pseudomonadati</taxon>
        <taxon>Bacteroidota</taxon>
        <taxon>Cytophagia</taxon>
        <taxon>Cytophagales</taxon>
        <taxon>Fulvivirgaceae</taxon>
        <taxon>Fulvivirga</taxon>
    </lineage>
</organism>
<protein>
    <submittedName>
        <fullName evidence="3">RNA-binding protein</fullName>
    </submittedName>
</protein>
<dbReference type="AlphaFoldDB" id="A0A975A256"/>
<dbReference type="RefSeq" id="WP_205723640.1">
    <property type="nucleotide sequence ID" value="NZ_CP070608.1"/>
</dbReference>
<dbReference type="PROSITE" id="PS50102">
    <property type="entry name" value="RRM"/>
    <property type="match status" value="1"/>
</dbReference>
<keyword evidence="4" id="KW-1185">Reference proteome</keyword>
<feature type="domain" description="RRM" evidence="2">
    <location>
        <begin position="1"/>
        <end position="79"/>
    </location>
</feature>
<dbReference type="InterPro" id="IPR012677">
    <property type="entry name" value="Nucleotide-bd_a/b_plait_sf"/>
</dbReference>
<sequence length="81" mass="8941">MNIFVAKLNFKTTNEQLQAHFEAFGEVSSAKIIFDKETGRSKGFGFVEMPDDAAAKEAISQLNETEFDGRTIAVKVANPRS</sequence>
<dbReference type="SUPFAM" id="SSF54928">
    <property type="entry name" value="RNA-binding domain, RBD"/>
    <property type="match status" value="1"/>
</dbReference>
<dbReference type="InterPro" id="IPR052462">
    <property type="entry name" value="SLIRP/GR-RBP-like"/>
</dbReference>
<dbReference type="Gene3D" id="3.30.70.330">
    <property type="match status" value="1"/>
</dbReference>